<name>A0ABW0I398_9BACL</name>
<feature type="transmembrane region" description="Helical" evidence="1">
    <location>
        <begin position="33"/>
        <end position="50"/>
    </location>
</feature>
<dbReference type="EMBL" id="JBHSMI010000042">
    <property type="protein sequence ID" value="MFC5405772.1"/>
    <property type="molecule type" value="Genomic_DNA"/>
</dbReference>
<feature type="transmembrane region" description="Helical" evidence="1">
    <location>
        <begin position="62"/>
        <end position="78"/>
    </location>
</feature>
<reference evidence="3" key="1">
    <citation type="journal article" date="2019" name="Int. J. Syst. Evol. Microbiol.">
        <title>The Global Catalogue of Microorganisms (GCM) 10K type strain sequencing project: providing services to taxonomists for standard genome sequencing and annotation.</title>
        <authorList>
            <consortium name="The Broad Institute Genomics Platform"/>
            <consortium name="The Broad Institute Genome Sequencing Center for Infectious Disease"/>
            <person name="Wu L."/>
            <person name="Ma J."/>
        </authorList>
    </citation>
    <scope>NUCLEOTIDE SEQUENCE [LARGE SCALE GENOMIC DNA]</scope>
    <source>
        <strain evidence="3">CGMCC 1.18575</strain>
    </source>
</reference>
<dbReference type="RefSeq" id="WP_378137363.1">
    <property type="nucleotide sequence ID" value="NZ_JBHSMI010000042.1"/>
</dbReference>
<protein>
    <submittedName>
        <fullName evidence="2">DUF5317 domain-containing protein</fullName>
    </submittedName>
</protein>
<evidence type="ECO:0000313" key="2">
    <source>
        <dbReference type="EMBL" id="MFC5405772.1"/>
    </source>
</evidence>
<proteinExistence type="predicted"/>
<evidence type="ECO:0000313" key="3">
    <source>
        <dbReference type="Proteomes" id="UP001596113"/>
    </source>
</evidence>
<feature type="transmembrane region" description="Helical" evidence="1">
    <location>
        <begin position="6"/>
        <end position="26"/>
    </location>
</feature>
<dbReference type="Pfam" id="PF17248">
    <property type="entry name" value="DUF5317"/>
    <property type="match status" value="1"/>
</dbReference>
<keyword evidence="1" id="KW-0812">Transmembrane</keyword>
<keyword evidence="3" id="KW-1185">Reference proteome</keyword>
<evidence type="ECO:0000256" key="1">
    <source>
        <dbReference type="SAM" id="Phobius"/>
    </source>
</evidence>
<comment type="caution">
    <text evidence="2">The sequence shown here is derived from an EMBL/GenBank/DDBJ whole genome shotgun (WGS) entry which is preliminary data.</text>
</comment>
<feature type="transmembrane region" description="Helical" evidence="1">
    <location>
        <begin position="159"/>
        <end position="176"/>
    </location>
</feature>
<keyword evidence="1" id="KW-0472">Membrane</keyword>
<sequence>MVYDGIIIGLIVGWIRAGWRNGLIAISQVRIRGGWIFPLLLLAQLGLYSLHDRISFVEEYNGYMFMVVYVAGLYMLWLNRREKGFWWIFAGVALNFVVMITNGGKMPVSLDAIAVIDPSAAGSLSDEMISTKHEVLTSDTLLPFLGDIIPLTLPYPRNLVISIGDVVMNFGIFIYLQHTLLASKHKQELPLSRQNNISN</sequence>
<gene>
    <name evidence="2" type="ORF">ACFPOF_23765</name>
</gene>
<feature type="transmembrane region" description="Helical" evidence="1">
    <location>
        <begin position="85"/>
        <end position="101"/>
    </location>
</feature>
<dbReference type="InterPro" id="IPR035168">
    <property type="entry name" value="DUF5317"/>
</dbReference>
<keyword evidence="1" id="KW-1133">Transmembrane helix</keyword>
<organism evidence="2 3">
    <name type="scientific">Cohnella soli</name>
    <dbReference type="NCBI Taxonomy" id="425005"/>
    <lineage>
        <taxon>Bacteria</taxon>
        <taxon>Bacillati</taxon>
        <taxon>Bacillota</taxon>
        <taxon>Bacilli</taxon>
        <taxon>Bacillales</taxon>
        <taxon>Paenibacillaceae</taxon>
        <taxon>Cohnella</taxon>
    </lineage>
</organism>
<accession>A0ABW0I398</accession>
<dbReference type="Proteomes" id="UP001596113">
    <property type="component" value="Unassembled WGS sequence"/>
</dbReference>